<protein>
    <submittedName>
        <fullName evidence="1">Uncharacterized protein</fullName>
    </submittedName>
</protein>
<dbReference type="AlphaFoldDB" id="A0A2L2TTN3"/>
<accession>A0A2L2TTN3</accession>
<dbReference type="OrthoDB" id="5354164at2759"/>
<reference evidence="2" key="1">
    <citation type="submission" date="2014-10" db="EMBL/GenBank/DDBJ databases">
        <authorList>
            <person name="King R."/>
        </authorList>
    </citation>
    <scope>NUCLEOTIDE SEQUENCE [LARGE SCALE GENOMIC DNA]</scope>
    <source>
        <strain evidence="2">A3/5</strain>
    </source>
</reference>
<dbReference type="Proteomes" id="UP000245910">
    <property type="component" value="Chromosome I"/>
</dbReference>
<dbReference type="EMBL" id="LN649229">
    <property type="protein sequence ID" value="CEI67396.1"/>
    <property type="molecule type" value="Genomic_DNA"/>
</dbReference>
<sequence length="1036" mass="116823">MSSIGKINGALNSFTVENTAALVNVNLDLTLFRCEPSAEFKPVGSALTIRRKKEAETGQTHKTACKLGFLLNDIIPDTPLLRKAYGNRVSEILSRPDINPRGTDNDGPFQPFIGADCTSIWAAATSGDAAIGVLLLTCMLAHAFDAKKAVSIWSELIDQRKRNIQLLLETGKMLNPNTVVASNQDITRAEIRTWDASARSWLRRADLAMTSQKTRFTLIAENIAIPYPGGSSMFEKVTTTWIRAMEVFEKLLANSPQQACDRSIISGIYAWHLYPDLLVFQKEAKKVPFNDTLIPNSAVLSLGLEYKGTPSDSFIRWSLALSHLRYYGDPVQVKSNDAFTRIRMPDMWLLALGSLLGSWAVPYTSLSVGMAWFEQLGHRLRETTQSNRIELTWLLRICDAVTDLSPEQRDTAERLVKYGCRRGGSLLGIEGSVPTQIAFFGLCSPAFLCAMSQEDEIEVGIEWLRNVSVQAGIEVQDVVISHSKRIGSYDYTEWITTQPVHLQLGGNETSQDMKNNGQVSYMRWVHCPVDGNDHATRSMLEERIRAIRERGEACELITHYRGFLHSHPYHENFVRTWHEPPQIFKLYDSQEAEEQEDFIDYLGGHNRGYGGFNLRIRTKRKGGRQWFSILREAIRRHYDIQRGLQWISDSTRSDKVVRYLLSYLCNQAASGPERRLKRKRKGTNSSEVQLRHNRFQSYFDVMTNLLPKSSEMVVGMRTLEVAHKLYETLPGATVSLRVIEQNLLKAHWLPSSIKTILGLMSTNSRMDGYEKIVSTPVEEHMKDMTRQDSFACVAMFESGHLNIDPARLTEVIALCYENSIFVAEILLRDPSVDTSSLGLAHMVGNVGNAGMVFMVSPIEPRVRPAQHDPSLIDHLKYDNSVVDMLRGTSLHLSFTTWKMPLDWETTGEIDQEVFLLESVVSVQDKGAWVADIDVLEREREGIDILTFTCGCSDPHFPADADAVSLDTWEELLDPPPCVGIFRAKDNWAARLAAVSILIQQGRQHVAAIVDGDRVCWRCLKETYAEPEPHFPQVLIY</sequence>
<organism evidence="1 2">
    <name type="scientific">Fusarium venenatum</name>
    <dbReference type="NCBI Taxonomy" id="56646"/>
    <lineage>
        <taxon>Eukaryota</taxon>
        <taxon>Fungi</taxon>
        <taxon>Dikarya</taxon>
        <taxon>Ascomycota</taxon>
        <taxon>Pezizomycotina</taxon>
        <taxon>Sordariomycetes</taxon>
        <taxon>Hypocreomycetidae</taxon>
        <taxon>Hypocreales</taxon>
        <taxon>Nectriaceae</taxon>
        <taxon>Fusarium</taxon>
    </lineage>
</organism>
<evidence type="ECO:0000313" key="2">
    <source>
        <dbReference type="Proteomes" id="UP000245910"/>
    </source>
</evidence>
<keyword evidence="2" id="KW-1185">Reference proteome</keyword>
<evidence type="ECO:0000313" key="1">
    <source>
        <dbReference type="EMBL" id="CEI67396.1"/>
    </source>
</evidence>
<name>A0A2L2TTN3_9HYPO</name>
<proteinExistence type="predicted"/>